<evidence type="ECO:0000256" key="2">
    <source>
        <dbReference type="ARBA" id="ARBA00022723"/>
    </source>
</evidence>
<protein>
    <recommendedName>
        <fullName evidence="10">C2H2-type domain-containing protein</fullName>
    </recommendedName>
</protein>
<evidence type="ECO:0000256" key="5">
    <source>
        <dbReference type="ARBA" id="ARBA00022833"/>
    </source>
</evidence>
<gene>
    <name evidence="11" type="ORF">R3I93_001827</name>
</gene>
<dbReference type="SMART" id="SM00355">
    <property type="entry name" value="ZnF_C2H2"/>
    <property type="match status" value="3"/>
</dbReference>
<evidence type="ECO:0000259" key="10">
    <source>
        <dbReference type="PROSITE" id="PS50157"/>
    </source>
</evidence>
<evidence type="ECO:0000256" key="3">
    <source>
        <dbReference type="ARBA" id="ARBA00022737"/>
    </source>
</evidence>
<dbReference type="InterPro" id="IPR013087">
    <property type="entry name" value="Znf_C2H2_type"/>
</dbReference>
<sequence length="351" mass="39434">MSQMDLLATNVAELLTAAVQEVLQLMGQAMLEYQRESARTHLENQNLQQKLKELQERMAGASDKVLKVSFHRDEPHLGEDHVQEDLVHRGDSVVSEEILSYNPVHIKLVLGDITVDNQHNFLQGTCDYSLTNQRPLSRVKSSPLRRIPNPSSGSRETPATSNTETPLGSNKIKVESKSELPECSVTEETDNATTQAPVVPMHDAPLANEHNQQPVSTFPDSIVHYNQPCKLLNSSSKHILRSRVENTVHTGDVHSAPCMSESREILHSCHVCGKTFATPSSLGAHFVCHSNERPFVCKCCKFRFSRLADLKKHERIHTGERPFNCSLCGRRFNRTENLKRHLRKVHYGAAL</sequence>
<proteinExistence type="predicted"/>
<keyword evidence="12" id="KW-1185">Reference proteome</keyword>
<dbReference type="PROSITE" id="PS00028">
    <property type="entry name" value="ZINC_FINGER_C2H2_1"/>
    <property type="match status" value="3"/>
</dbReference>
<name>A0AAN9HGL3_9TELE</name>
<evidence type="ECO:0000313" key="12">
    <source>
        <dbReference type="Proteomes" id="UP001364617"/>
    </source>
</evidence>
<dbReference type="FunFam" id="3.30.160.60:FF:001732">
    <property type="entry name" value="Zgc:162936"/>
    <property type="match status" value="1"/>
</dbReference>
<feature type="domain" description="C2H2-type" evidence="10">
    <location>
        <begin position="267"/>
        <end position="294"/>
    </location>
</feature>
<dbReference type="GO" id="GO:0005694">
    <property type="term" value="C:chromosome"/>
    <property type="evidence" value="ECO:0007669"/>
    <property type="project" value="UniProtKB-ARBA"/>
</dbReference>
<dbReference type="SUPFAM" id="SSF57667">
    <property type="entry name" value="beta-beta-alpha zinc fingers"/>
    <property type="match status" value="2"/>
</dbReference>
<evidence type="ECO:0000256" key="9">
    <source>
        <dbReference type="SAM" id="MobiDB-lite"/>
    </source>
</evidence>
<feature type="domain" description="C2H2-type" evidence="10">
    <location>
        <begin position="295"/>
        <end position="322"/>
    </location>
</feature>
<keyword evidence="4 7" id="KW-0863">Zinc-finger</keyword>
<keyword evidence="6" id="KW-0539">Nucleus</keyword>
<dbReference type="GO" id="GO:0008270">
    <property type="term" value="F:zinc ion binding"/>
    <property type="evidence" value="ECO:0007669"/>
    <property type="project" value="UniProtKB-KW"/>
</dbReference>
<dbReference type="PANTHER" id="PTHR23235">
    <property type="entry name" value="KRUEPPEL-LIKE TRANSCRIPTION FACTOR"/>
    <property type="match status" value="1"/>
</dbReference>
<dbReference type="InterPro" id="IPR036236">
    <property type="entry name" value="Znf_C2H2_sf"/>
</dbReference>
<dbReference type="GO" id="GO:0043565">
    <property type="term" value="F:sequence-specific DNA binding"/>
    <property type="evidence" value="ECO:0007669"/>
    <property type="project" value="UniProtKB-ARBA"/>
</dbReference>
<keyword evidence="8" id="KW-0175">Coiled coil</keyword>
<keyword evidence="5" id="KW-0862">Zinc</keyword>
<keyword evidence="2" id="KW-0479">Metal-binding</keyword>
<dbReference type="EMBL" id="JAYKXH010000002">
    <property type="protein sequence ID" value="KAK7174741.1"/>
    <property type="molecule type" value="Genomic_DNA"/>
</dbReference>
<dbReference type="GO" id="GO:0005634">
    <property type="term" value="C:nucleus"/>
    <property type="evidence" value="ECO:0007669"/>
    <property type="project" value="UniProtKB-SubCell"/>
</dbReference>
<feature type="region of interest" description="Disordered" evidence="9">
    <location>
        <begin position="133"/>
        <end position="192"/>
    </location>
</feature>
<dbReference type="Pfam" id="PF00096">
    <property type="entry name" value="zf-C2H2"/>
    <property type="match status" value="2"/>
</dbReference>
<dbReference type="GO" id="GO:0045893">
    <property type="term" value="P:positive regulation of DNA-templated transcription"/>
    <property type="evidence" value="ECO:0007669"/>
    <property type="project" value="UniProtKB-ARBA"/>
</dbReference>
<evidence type="ECO:0000256" key="4">
    <source>
        <dbReference type="ARBA" id="ARBA00022771"/>
    </source>
</evidence>
<evidence type="ECO:0000256" key="7">
    <source>
        <dbReference type="PROSITE-ProRule" id="PRU00042"/>
    </source>
</evidence>
<dbReference type="AlphaFoldDB" id="A0AAN9HGL3"/>
<evidence type="ECO:0000256" key="8">
    <source>
        <dbReference type="SAM" id="Coils"/>
    </source>
</evidence>
<comment type="caution">
    <text evidence="11">The sequence shown here is derived from an EMBL/GenBank/DDBJ whole genome shotgun (WGS) entry which is preliminary data.</text>
</comment>
<dbReference type="Gene3D" id="3.30.160.60">
    <property type="entry name" value="Classic Zinc Finger"/>
    <property type="match status" value="3"/>
</dbReference>
<evidence type="ECO:0000256" key="1">
    <source>
        <dbReference type="ARBA" id="ARBA00004123"/>
    </source>
</evidence>
<reference evidence="11 12" key="1">
    <citation type="submission" date="2024-02" db="EMBL/GenBank/DDBJ databases">
        <title>Chromosome-level genome assembly of the Eurasian Minnow (Phoxinus phoxinus).</title>
        <authorList>
            <person name="Oriowo T.O."/>
            <person name="Martin S."/>
            <person name="Stange M."/>
            <person name="Chrysostomakis Y."/>
            <person name="Brown T."/>
            <person name="Winkler S."/>
            <person name="Kukowka S."/>
            <person name="Myers E.W."/>
            <person name="Bohne A."/>
        </authorList>
    </citation>
    <scope>NUCLEOTIDE SEQUENCE [LARGE SCALE GENOMIC DNA]</scope>
    <source>
        <strain evidence="11">ZFMK-TIS-60720</strain>
        <tissue evidence="11">Whole Organism</tissue>
    </source>
</reference>
<keyword evidence="3" id="KW-0677">Repeat</keyword>
<feature type="domain" description="C2H2-type" evidence="10">
    <location>
        <begin position="323"/>
        <end position="351"/>
    </location>
</feature>
<evidence type="ECO:0000313" key="11">
    <source>
        <dbReference type="EMBL" id="KAK7174741.1"/>
    </source>
</evidence>
<organism evidence="11 12">
    <name type="scientific">Phoxinus phoxinus</name>
    <name type="common">Eurasian minnow</name>
    <dbReference type="NCBI Taxonomy" id="58324"/>
    <lineage>
        <taxon>Eukaryota</taxon>
        <taxon>Metazoa</taxon>
        <taxon>Chordata</taxon>
        <taxon>Craniata</taxon>
        <taxon>Vertebrata</taxon>
        <taxon>Euteleostomi</taxon>
        <taxon>Actinopterygii</taxon>
        <taxon>Neopterygii</taxon>
        <taxon>Teleostei</taxon>
        <taxon>Ostariophysi</taxon>
        <taxon>Cypriniformes</taxon>
        <taxon>Leuciscidae</taxon>
        <taxon>Phoxininae</taxon>
        <taxon>Phoxinus</taxon>
    </lineage>
</organism>
<feature type="coiled-coil region" evidence="8">
    <location>
        <begin position="30"/>
        <end position="64"/>
    </location>
</feature>
<dbReference type="FunFam" id="3.30.160.60:FF:000145">
    <property type="entry name" value="Zinc finger protein 574"/>
    <property type="match status" value="1"/>
</dbReference>
<comment type="subcellular location">
    <subcellularLocation>
        <location evidence="1">Nucleus</location>
    </subcellularLocation>
</comment>
<feature type="compositionally biased region" description="Polar residues" evidence="9">
    <location>
        <begin position="149"/>
        <end position="168"/>
    </location>
</feature>
<dbReference type="Proteomes" id="UP001364617">
    <property type="component" value="Unassembled WGS sequence"/>
</dbReference>
<evidence type="ECO:0000256" key="6">
    <source>
        <dbReference type="ARBA" id="ARBA00023242"/>
    </source>
</evidence>
<dbReference type="PROSITE" id="PS50157">
    <property type="entry name" value="ZINC_FINGER_C2H2_2"/>
    <property type="match status" value="3"/>
</dbReference>
<accession>A0AAN9HGL3</accession>